<dbReference type="PANTHER" id="PTHR43157:SF31">
    <property type="entry name" value="PHOSPHATIDYLINOSITOL-GLYCAN BIOSYNTHESIS CLASS F PROTEIN"/>
    <property type="match status" value="1"/>
</dbReference>
<dbReference type="Pfam" id="PF00106">
    <property type="entry name" value="adh_short"/>
    <property type="match status" value="1"/>
</dbReference>
<dbReference type="RefSeq" id="WP_131198399.1">
    <property type="nucleotide sequence ID" value="NZ_QJUL01000021.1"/>
</dbReference>
<dbReference type="PRINTS" id="PR00081">
    <property type="entry name" value="GDHRDH"/>
</dbReference>
<dbReference type="InterPro" id="IPR020904">
    <property type="entry name" value="Sc_DH/Rdtase_CS"/>
</dbReference>
<dbReference type="EMBL" id="QJUL01000021">
    <property type="protein sequence ID" value="TBU90583.1"/>
    <property type="molecule type" value="Genomic_DNA"/>
</dbReference>
<accession>A0A4Q9QYI8</accession>
<sequence>MPEKPTLAPGPLRAIPFLDSGAEERRQFLKLLSLAAGTALLSPAFASTGARAGGGNAGGKRNILITGATDGLGRRLAERLAAPGVTILVHGRDQARAQEVLTSIRDAGGTGQFYRADFSSLAAVAELAEAVSQDHQRLDVLVNNAGIYTGKPGEGRRLSQDGHELCFAVNYLAPFALTRRLLLLLRSSSPARIINVASAGQNAIDFNDVMLARDYNAQRAYGQSKLALIMFTIDLAQELRGSGVTANSLHPANYMDTAMVRESGIRPWSSVDEGADALLQLINAPELADRTGLYFSGRREARANAQAYDEQARARLRALSIQLTHP</sequence>
<comment type="caution">
    <text evidence="3">The sequence shown here is derived from an EMBL/GenBank/DDBJ whole genome shotgun (WGS) entry which is preliminary data.</text>
</comment>
<dbReference type="PROSITE" id="PS51318">
    <property type="entry name" value="TAT"/>
    <property type="match status" value="1"/>
</dbReference>
<dbReference type="PROSITE" id="PS00061">
    <property type="entry name" value="ADH_SHORT"/>
    <property type="match status" value="1"/>
</dbReference>
<dbReference type="PANTHER" id="PTHR43157">
    <property type="entry name" value="PHOSPHATIDYLINOSITOL-GLYCAN BIOSYNTHESIS CLASS F PROTEIN-RELATED"/>
    <property type="match status" value="1"/>
</dbReference>
<organism evidence="3 4">
    <name type="scientific">Phytopseudomonas dryadis</name>
    <dbReference type="NCBI Taxonomy" id="2487520"/>
    <lineage>
        <taxon>Bacteria</taxon>
        <taxon>Pseudomonadati</taxon>
        <taxon>Pseudomonadota</taxon>
        <taxon>Gammaproteobacteria</taxon>
        <taxon>Pseudomonadales</taxon>
        <taxon>Pseudomonadaceae</taxon>
        <taxon>Phytopseudomonas</taxon>
    </lineage>
</organism>
<dbReference type="Gene3D" id="3.40.50.720">
    <property type="entry name" value="NAD(P)-binding Rossmann-like Domain"/>
    <property type="match status" value="1"/>
</dbReference>
<gene>
    <name evidence="3" type="ORF">DNK44_15235</name>
</gene>
<evidence type="ECO:0000256" key="1">
    <source>
        <dbReference type="ARBA" id="ARBA00023002"/>
    </source>
</evidence>
<proteinExistence type="inferred from homology"/>
<dbReference type="Proteomes" id="UP000293172">
    <property type="component" value="Unassembled WGS sequence"/>
</dbReference>
<protein>
    <submittedName>
        <fullName evidence="3">3-oxoacyl-ACP reductase</fullName>
    </submittedName>
</protein>
<keyword evidence="1" id="KW-0560">Oxidoreductase</keyword>
<comment type="similarity">
    <text evidence="2">Belongs to the short-chain dehydrogenases/reductases (SDR) family.</text>
</comment>
<dbReference type="OrthoDB" id="109589at2"/>
<dbReference type="InterPro" id="IPR006311">
    <property type="entry name" value="TAT_signal"/>
</dbReference>
<evidence type="ECO:0000313" key="4">
    <source>
        <dbReference type="Proteomes" id="UP000293172"/>
    </source>
</evidence>
<evidence type="ECO:0000313" key="3">
    <source>
        <dbReference type="EMBL" id="TBU90583.1"/>
    </source>
</evidence>
<reference evidence="3 4" key="1">
    <citation type="submission" date="2018-06" db="EMBL/GenBank/DDBJ databases">
        <title>Three novel Pseudomonas species isolated from symptomatic oak.</title>
        <authorList>
            <person name="Bueno-Gonzalez V."/>
            <person name="Brady C."/>
        </authorList>
    </citation>
    <scope>NUCLEOTIDE SEQUENCE [LARGE SCALE GENOMIC DNA]</scope>
    <source>
        <strain evidence="3 4">P6B</strain>
    </source>
</reference>
<dbReference type="InterPro" id="IPR036291">
    <property type="entry name" value="NAD(P)-bd_dom_sf"/>
</dbReference>
<dbReference type="SUPFAM" id="SSF51735">
    <property type="entry name" value="NAD(P)-binding Rossmann-fold domains"/>
    <property type="match status" value="1"/>
</dbReference>
<dbReference type="GO" id="GO:0016491">
    <property type="term" value="F:oxidoreductase activity"/>
    <property type="evidence" value="ECO:0007669"/>
    <property type="project" value="UniProtKB-KW"/>
</dbReference>
<dbReference type="PRINTS" id="PR00080">
    <property type="entry name" value="SDRFAMILY"/>
</dbReference>
<name>A0A4Q9QYI8_9GAMM</name>
<dbReference type="AlphaFoldDB" id="A0A4Q9QYI8"/>
<dbReference type="InterPro" id="IPR002347">
    <property type="entry name" value="SDR_fam"/>
</dbReference>
<evidence type="ECO:0000256" key="2">
    <source>
        <dbReference type="RuleBase" id="RU000363"/>
    </source>
</evidence>